<dbReference type="EMBL" id="BGZK01000287">
    <property type="protein sequence ID" value="GBP34313.1"/>
    <property type="molecule type" value="Genomic_DNA"/>
</dbReference>
<feature type="domain" description="Helitron helicase-like" evidence="1">
    <location>
        <begin position="119"/>
        <end position="263"/>
    </location>
</feature>
<dbReference type="Proteomes" id="UP000299102">
    <property type="component" value="Unassembled WGS sequence"/>
</dbReference>
<reference evidence="2 3" key="1">
    <citation type="journal article" date="2019" name="Commun. Biol.">
        <title>The bagworm genome reveals a unique fibroin gene that provides high tensile strength.</title>
        <authorList>
            <person name="Kono N."/>
            <person name="Nakamura H."/>
            <person name="Ohtoshi R."/>
            <person name="Tomita M."/>
            <person name="Numata K."/>
            <person name="Arakawa K."/>
        </authorList>
    </citation>
    <scope>NUCLEOTIDE SEQUENCE [LARGE SCALE GENOMIC DNA]</scope>
</reference>
<accession>A0A4C1V687</accession>
<dbReference type="STRING" id="151549.A0A4C1V687"/>
<proteinExistence type="predicted"/>
<sequence length="308" mass="35501">MENSLIAQQQTLLWDEDKYLGLAPGENQIPKSLLFDEYAKELSFPGIYLGHIRTFRQKISVTPFQMATTEIRRTDRRGVNPHHLLYMAAKNMRLRVASSLTIAFKFVGNDTKVTKQTIKSEEYVNDCLETNLAFLKSIPNSVCYWSQRKDLFAMIRQLERPTVFLTMSANEIGWIPLLQLLQKFKDGRIISENEASELNWLQKSTLINEDAVICAIYFDKLVNTLMTLLQNKGLCPFKKYKVKDYLKQSEFQHRGSPHAHILLWLEDAPNSPLGDDKVTCIQISNVYSNIMACRSTKNEKSTHGIYRP</sequence>
<name>A0A4C1V687_EUMVA</name>
<organism evidence="2 3">
    <name type="scientific">Eumeta variegata</name>
    <name type="common">Bagworm moth</name>
    <name type="synonym">Eumeta japonica</name>
    <dbReference type="NCBI Taxonomy" id="151549"/>
    <lineage>
        <taxon>Eukaryota</taxon>
        <taxon>Metazoa</taxon>
        <taxon>Ecdysozoa</taxon>
        <taxon>Arthropoda</taxon>
        <taxon>Hexapoda</taxon>
        <taxon>Insecta</taxon>
        <taxon>Pterygota</taxon>
        <taxon>Neoptera</taxon>
        <taxon>Endopterygota</taxon>
        <taxon>Lepidoptera</taxon>
        <taxon>Glossata</taxon>
        <taxon>Ditrysia</taxon>
        <taxon>Tineoidea</taxon>
        <taxon>Psychidae</taxon>
        <taxon>Oiketicinae</taxon>
        <taxon>Eumeta</taxon>
    </lineage>
</organism>
<keyword evidence="3" id="KW-1185">Reference proteome</keyword>
<protein>
    <recommendedName>
        <fullName evidence="1">Helitron helicase-like domain-containing protein</fullName>
    </recommendedName>
</protein>
<dbReference type="Pfam" id="PF14214">
    <property type="entry name" value="Helitron_like_N"/>
    <property type="match status" value="1"/>
</dbReference>
<comment type="caution">
    <text evidence="2">The sequence shown here is derived from an EMBL/GenBank/DDBJ whole genome shotgun (WGS) entry which is preliminary data.</text>
</comment>
<evidence type="ECO:0000313" key="3">
    <source>
        <dbReference type="Proteomes" id="UP000299102"/>
    </source>
</evidence>
<evidence type="ECO:0000259" key="1">
    <source>
        <dbReference type="Pfam" id="PF14214"/>
    </source>
</evidence>
<dbReference type="InterPro" id="IPR025476">
    <property type="entry name" value="Helitron_helicase-like"/>
</dbReference>
<dbReference type="OrthoDB" id="6141723at2759"/>
<evidence type="ECO:0000313" key="2">
    <source>
        <dbReference type="EMBL" id="GBP34313.1"/>
    </source>
</evidence>
<gene>
    <name evidence="2" type="ORF">EVAR_7364_1</name>
</gene>
<dbReference type="AlphaFoldDB" id="A0A4C1V687"/>